<name>A0AAE3FKY5_9CREN</name>
<protein>
    <submittedName>
        <fullName evidence="1">Uncharacterized protein</fullName>
    </submittedName>
</protein>
<sequence>MYFDDIINASLLRSKYEEYERILSSNSILEIRVAVRDFLTFIRDIKAYVSGNLRAIIERQEKIAKELLLTIRIRYLIIFAYKAIVNRLVKSLVNAIKSFVSMLTA</sequence>
<evidence type="ECO:0000313" key="1">
    <source>
        <dbReference type="EMBL" id="MCL7344895.1"/>
    </source>
</evidence>
<reference evidence="1" key="1">
    <citation type="submission" date="2022-05" db="EMBL/GenBank/DDBJ databases">
        <title>Metagenome Sequencing of an Archaeal-Dominated Microbial Community from a Hot Spring at the Los Azufres Geothermal Field, Mexico.</title>
        <authorList>
            <person name="Marin-Paredes R."/>
            <person name="Martinez-Romero E."/>
            <person name="Servin-Garciduenas L.E."/>
        </authorList>
    </citation>
    <scope>NUCLEOTIDE SEQUENCE</scope>
    <source>
        <strain evidence="1">AZ1-454</strain>
    </source>
</reference>
<proteinExistence type="predicted"/>
<organism evidence="1">
    <name type="scientific">Candidatus Aramenus sulfurataquae</name>
    <dbReference type="NCBI Taxonomy" id="1326980"/>
    <lineage>
        <taxon>Archaea</taxon>
        <taxon>Thermoproteota</taxon>
        <taxon>Thermoprotei</taxon>
        <taxon>Sulfolobales</taxon>
        <taxon>Sulfolobaceae</taxon>
        <taxon>Candidatus Aramenus</taxon>
    </lineage>
</organism>
<comment type="caution">
    <text evidence="1">The sequence shown here is derived from an EMBL/GenBank/DDBJ whole genome shotgun (WGS) entry which is preliminary data.</text>
</comment>
<dbReference type="EMBL" id="JZWS02000065">
    <property type="protein sequence ID" value="MCL7344895.1"/>
    <property type="molecule type" value="Genomic_DNA"/>
</dbReference>
<accession>A0AAE3FKY5</accession>
<dbReference type="AlphaFoldDB" id="A0AAE3FKY5"/>
<gene>
    <name evidence="1" type="ORF">TQ35_010030</name>
</gene>